<sequence>MKAELEIVDDNSIVRADFIQQLLPSAERTALLYRLTFLSLGGFPKLERLIRDQAIETQLLFGSSEAVLLKCVSTSSNLVNSLFPILKKAVEKNKPGLAVRYLMKAKEWIADIITQVDGIVKRYDQHNQSVKTCTSDVYQEQKETEEKKEKKSDEIKGLEDALAKLEVDLKKIVNKMEINEKQIQKTNHELEDFLRRFKEKHTHWTVKFLDFFRGYPDAMKDPSAIALDIKLKQLDSENSSLRNEMWSIKIKQTDLQLQLANCKIRMGEIPDPDHLKEVQRCLSQIQQILVDLKKFWEKVDVILHTLKDKTFVGEELVDMEDMKDEFLSSIEDAGKYWKRFGICCQRAQGVFSVQARDAYKFLEINPSSLSEEERKRRYLSITEKLKKINPEPSVTE</sequence>
<protein>
    <submittedName>
        <fullName evidence="2">Uncharacterized protein</fullName>
    </submittedName>
</protein>
<dbReference type="Proteomes" id="UP000327468">
    <property type="component" value="Chromosome 9"/>
</dbReference>
<organism evidence="2 3">
    <name type="scientific">Pangasianodon hypophthalmus</name>
    <name type="common">Striped catfish</name>
    <name type="synonym">Helicophagus hypophthalmus</name>
    <dbReference type="NCBI Taxonomy" id="310915"/>
    <lineage>
        <taxon>Eukaryota</taxon>
        <taxon>Metazoa</taxon>
        <taxon>Chordata</taxon>
        <taxon>Craniata</taxon>
        <taxon>Vertebrata</taxon>
        <taxon>Euteleostomi</taxon>
        <taxon>Actinopterygii</taxon>
        <taxon>Neopterygii</taxon>
        <taxon>Teleostei</taxon>
        <taxon>Ostariophysi</taxon>
        <taxon>Siluriformes</taxon>
        <taxon>Pangasiidae</taxon>
        <taxon>Pangasianodon</taxon>
    </lineage>
</organism>
<name>A0A5N5NH53_PANHP</name>
<dbReference type="Gene3D" id="1.20.1170.10">
    <property type="match status" value="1"/>
</dbReference>
<comment type="caution">
    <text evidence="2">The sequence shown here is derived from an EMBL/GenBank/DDBJ whole genome shotgun (WGS) entry which is preliminary data.</text>
</comment>
<dbReference type="EMBL" id="VFJC01000010">
    <property type="protein sequence ID" value="KAB5566026.1"/>
    <property type="molecule type" value="Genomic_DNA"/>
</dbReference>
<keyword evidence="3" id="KW-1185">Reference proteome</keyword>
<evidence type="ECO:0000313" key="2">
    <source>
        <dbReference type="EMBL" id="KAB5566026.1"/>
    </source>
</evidence>
<dbReference type="AlphaFoldDB" id="A0A5N5NH53"/>
<proteinExistence type="predicted"/>
<evidence type="ECO:0000256" key="1">
    <source>
        <dbReference type="SAM" id="Coils"/>
    </source>
</evidence>
<gene>
    <name evidence="2" type="ORF">PHYPO_G00248320</name>
</gene>
<evidence type="ECO:0000313" key="3">
    <source>
        <dbReference type="Proteomes" id="UP000327468"/>
    </source>
</evidence>
<reference evidence="2 3" key="1">
    <citation type="submission" date="2019-06" db="EMBL/GenBank/DDBJ databases">
        <title>A chromosome-scale genome assembly of the striped catfish, Pangasianodon hypophthalmus.</title>
        <authorList>
            <person name="Wen M."/>
            <person name="Zahm M."/>
            <person name="Roques C."/>
            <person name="Cabau C."/>
            <person name="Klopp C."/>
            <person name="Donnadieu C."/>
            <person name="Jouanno E."/>
            <person name="Avarre J.-C."/>
            <person name="Campet M."/>
            <person name="Ha T.T.T."/>
            <person name="Dugue R."/>
            <person name="Lampietro C."/>
            <person name="Louis A."/>
            <person name="Herpin A."/>
            <person name="Echchiki A."/>
            <person name="Berthelot C."/>
            <person name="Parey E."/>
            <person name="Roest-Crollius H."/>
            <person name="Braasch I."/>
            <person name="Postlethwait J."/>
            <person name="Bobe J."/>
            <person name="Montfort J."/>
            <person name="Bouchez O."/>
            <person name="Begum T."/>
            <person name="Schartl M."/>
            <person name="Guiguen Y."/>
        </authorList>
    </citation>
    <scope>NUCLEOTIDE SEQUENCE [LARGE SCALE GENOMIC DNA]</scope>
    <source>
        <strain evidence="2 3">Indonesia</strain>
        <tissue evidence="2">Blood</tissue>
    </source>
</reference>
<accession>A0A5N5NH53</accession>
<feature type="coiled-coil region" evidence="1">
    <location>
        <begin position="141"/>
        <end position="196"/>
    </location>
</feature>
<keyword evidence="1" id="KW-0175">Coiled coil</keyword>